<reference evidence="3 4" key="1">
    <citation type="journal article" date="2019" name="Environ. Microbiol.">
        <title>At the nexus of three kingdoms: the genome of the mycorrhizal fungus Gigaspora margarita provides insights into plant, endobacterial and fungal interactions.</title>
        <authorList>
            <person name="Venice F."/>
            <person name="Ghignone S."/>
            <person name="Salvioli di Fossalunga A."/>
            <person name="Amselem J."/>
            <person name="Novero M."/>
            <person name="Xianan X."/>
            <person name="Sedzielewska Toro K."/>
            <person name="Morin E."/>
            <person name="Lipzen A."/>
            <person name="Grigoriev I.V."/>
            <person name="Henrissat B."/>
            <person name="Martin F.M."/>
            <person name="Bonfante P."/>
        </authorList>
    </citation>
    <scope>NUCLEOTIDE SEQUENCE [LARGE SCALE GENOMIC DNA]</scope>
    <source>
        <strain evidence="3 4">BEG34</strain>
    </source>
</reference>
<keyword evidence="4" id="KW-1185">Reference proteome</keyword>
<evidence type="ECO:0000256" key="2">
    <source>
        <dbReference type="SAM" id="MobiDB-lite"/>
    </source>
</evidence>
<evidence type="ECO:0000313" key="3">
    <source>
        <dbReference type="EMBL" id="KAF0405439.1"/>
    </source>
</evidence>
<dbReference type="EMBL" id="WTPW01001952">
    <property type="protein sequence ID" value="KAF0405439.1"/>
    <property type="molecule type" value="Genomic_DNA"/>
</dbReference>
<gene>
    <name evidence="3" type="ORF">F8M41_008964</name>
</gene>
<dbReference type="OrthoDB" id="2395747at2759"/>
<dbReference type="Proteomes" id="UP000439903">
    <property type="component" value="Unassembled WGS sequence"/>
</dbReference>
<accession>A0A8H3X2P6</accession>
<name>A0A8H3X2P6_GIGMA</name>
<organism evidence="3 4">
    <name type="scientific">Gigaspora margarita</name>
    <dbReference type="NCBI Taxonomy" id="4874"/>
    <lineage>
        <taxon>Eukaryota</taxon>
        <taxon>Fungi</taxon>
        <taxon>Fungi incertae sedis</taxon>
        <taxon>Mucoromycota</taxon>
        <taxon>Glomeromycotina</taxon>
        <taxon>Glomeromycetes</taxon>
        <taxon>Diversisporales</taxon>
        <taxon>Gigasporaceae</taxon>
        <taxon>Gigaspora</taxon>
    </lineage>
</organism>
<evidence type="ECO:0000256" key="1">
    <source>
        <dbReference type="SAM" id="Coils"/>
    </source>
</evidence>
<dbReference type="AlphaFoldDB" id="A0A8H3X2P6"/>
<sequence>MKDDEIEGLHSIINTQNEVIDKKDNQILILEEKIDSLQAEYDECVDSNLILSDKTMMKKTKVKKTIEDEGEEDEGEEDEYGED</sequence>
<protein>
    <submittedName>
        <fullName evidence="3">Uncharacterized protein</fullName>
    </submittedName>
</protein>
<evidence type="ECO:0000313" key="4">
    <source>
        <dbReference type="Proteomes" id="UP000439903"/>
    </source>
</evidence>
<feature type="coiled-coil region" evidence="1">
    <location>
        <begin position="20"/>
        <end position="47"/>
    </location>
</feature>
<feature type="compositionally biased region" description="Acidic residues" evidence="2">
    <location>
        <begin position="68"/>
        <end position="83"/>
    </location>
</feature>
<comment type="caution">
    <text evidence="3">The sequence shown here is derived from an EMBL/GenBank/DDBJ whole genome shotgun (WGS) entry which is preliminary data.</text>
</comment>
<proteinExistence type="predicted"/>
<keyword evidence="1" id="KW-0175">Coiled coil</keyword>
<feature type="region of interest" description="Disordered" evidence="2">
    <location>
        <begin position="63"/>
        <end position="83"/>
    </location>
</feature>